<keyword evidence="4" id="KW-0813">Transport</keyword>
<dbReference type="SMART" id="SM00327">
    <property type="entry name" value="VWA"/>
    <property type="match status" value="2"/>
</dbReference>
<evidence type="ECO:0000256" key="15">
    <source>
        <dbReference type="ARBA" id="ARBA00022837"/>
    </source>
</evidence>
<keyword evidence="18" id="KW-1133">Transmembrane helix</keyword>
<evidence type="ECO:0000313" key="31">
    <source>
        <dbReference type="Proteomes" id="UP000551758"/>
    </source>
</evidence>
<evidence type="ECO:0000256" key="7">
    <source>
        <dbReference type="ARBA" id="ARBA00022568"/>
    </source>
</evidence>
<comment type="function">
    <text evidence="25">Plays a role in modulating chloride current across the plasma membrane in a calcium-dependent manner, and cell adhesion. Involved in basal cell adhesion and/or stratification of squamous epithelia. May act as a tumor suppressor in breast and colorectal cancer. Plays a key role for cell adhesion in the beginning stages of lung metastasis via the binding to ITGB4.</text>
</comment>
<evidence type="ECO:0000256" key="18">
    <source>
        <dbReference type="ARBA" id="ARBA00022989"/>
    </source>
</evidence>
<feature type="domain" description="VWFA" evidence="29">
    <location>
        <begin position="311"/>
        <end position="483"/>
    </location>
</feature>
<dbReference type="Pfam" id="PF08434">
    <property type="entry name" value="CLCA"/>
    <property type="match status" value="2"/>
</dbReference>
<dbReference type="GO" id="GO:0070161">
    <property type="term" value="C:anchoring junction"/>
    <property type="evidence" value="ECO:0007669"/>
    <property type="project" value="UniProtKB-SubCell"/>
</dbReference>
<evidence type="ECO:0000256" key="19">
    <source>
        <dbReference type="ARBA" id="ARBA00023049"/>
    </source>
</evidence>
<dbReference type="NCBIfam" id="NF041940">
    <property type="entry name" value="choice_anch_X"/>
    <property type="match status" value="1"/>
</dbReference>
<dbReference type="Pfam" id="PF13519">
    <property type="entry name" value="VWA_2"/>
    <property type="match status" value="1"/>
</dbReference>
<evidence type="ECO:0000256" key="17">
    <source>
        <dbReference type="ARBA" id="ARBA00022949"/>
    </source>
</evidence>
<dbReference type="SUPFAM" id="SSF53300">
    <property type="entry name" value="vWA-like"/>
    <property type="match status" value="2"/>
</dbReference>
<evidence type="ECO:0000256" key="26">
    <source>
        <dbReference type="ARBA" id="ARBA00060472"/>
    </source>
</evidence>
<dbReference type="InterPro" id="IPR004727">
    <property type="entry name" value="CLCA_chordata"/>
</dbReference>
<evidence type="ECO:0000256" key="6">
    <source>
        <dbReference type="ARBA" id="ARBA00022525"/>
    </source>
</evidence>
<dbReference type="GO" id="GO:0046872">
    <property type="term" value="F:metal ion binding"/>
    <property type="evidence" value="ECO:0007669"/>
    <property type="project" value="UniProtKB-KW"/>
</dbReference>
<accession>A0A7J7F6B8</accession>
<keyword evidence="14" id="KW-0862">Zinc</keyword>
<keyword evidence="12" id="KW-0378">Hydrolase</keyword>
<evidence type="ECO:0000256" key="21">
    <source>
        <dbReference type="ARBA" id="ARBA00023136"/>
    </source>
</evidence>
<dbReference type="FunFam" id="2.60.40.10:FF:001134">
    <property type="entry name" value="Calcium-activated chloride channel regulator 1"/>
    <property type="match status" value="1"/>
</dbReference>
<comment type="similarity">
    <text evidence="3">Belongs to the CLCR family.</text>
</comment>
<evidence type="ECO:0000256" key="25">
    <source>
        <dbReference type="ARBA" id="ARBA00059073"/>
    </source>
</evidence>
<dbReference type="InterPro" id="IPR051266">
    <property type="entry name" value="CLCR"/>
</dbReference>
<feature type="domain" description="VWFA" evidence="29">
    <location>
        <begin position="1151"/>
        <end position="1320"/>
    </location>
</feature>
<keyword evidence="6" id="KW-0964">Secreted</keyword>
<dbReference type="GO" id="GO:0006816">
    <property type="term" value="P:calcium ion transport"/>
    <property type="evidence" value="ECO:0007669"/>
    <property type="project" value="UniProtKB-KW"/>
</dbReference>
<evidence type="ECO:0000256" key="12">
    <source>
        <dbReference type="ARBA" id="ARBA00022801"/>
    </source>
</evidence>
<evidence type="ECO:0000256" key="2">
    <source>
        <dbReference type="ARBA" id="ARBA00004282"/>
    </source>
</evidence>
<dbReference type="EMBL" id="JACDTQ010001212">
    <property type="protein sequence ID" value="KAF5923592.1"/>
    <property type="molecule type" value="Genomic_DNA"/>
</dbReference>
<dbReference type="Proteomes" id="UP000551758">
    <property type="component" value="Unassembled WGS sequence"/>
</dbReference>
<reference evidence="30 31" key="1">
    <citation type="journal article" date="2020" name="Mol. Biol. Evol.">
        <title>Interspecific Gene Flow and the Evolution of Specialization in Black and White Rhinoceros.</title>
        <authorList>
            <person name="Moodley Y."/>
            <person name="Westbury M.V."/>
            <person name="Russo I.M."/>
            <person name="Gopalakrishnan S."/>
            <person name="Rakotoarivelo A."/>
            <person name="Olsen R.A."/>
            <person name="Prost S."/>
            <person name="Tunstall T."/>
            <person name="Ryder O.A."/>
            <person name="Dalen L."/>
            <person name="Bruford M.W."/>
        </authorList>
    </citation>
    <scope>NUCLEOTIDE SEQUENCE [LARGE SCALE GENOMIC DNA]</scope>
    <source>
        <strain evidence="30">SBR-YM</strain>
        <tissue evidence="30">Skin</tissue>
    </source>
</reference>
<dbReference type="GO" id="GO:0005229">
    <property type="term" value="F:intracellularly calcium-gated chloride channel activity"/>
    <property type="evidence" value="ECO:0007669"/>
    <property type="project" value="InterPro"/>
</dbReference>
<sequence>MIHRNTAGPVRSLKFVILLVALSPELLSLGAGVQLRDNGYDGLLVAINPQVSEDQNLIPNIKEMVTEASFYLFNATKRRVFFRSIKILIPATWKANNYSKVKQESYEKANVIVANWYGAHGDDPYTLQYRGCGKEGKYIHFTSDFLLNDGLTDGYGSRGRVFVHEWAHLRWGVFDEYNNEKPFYINGQNQIKVTRCSSDIRGIFVCEKGPCPQENCIISKLFKEGCMFLYNSTQNATASIMFMQSLSSVVEFCNASTHNQEAPNLQNQMCSLRSAWDVITDSADFHHSFPMNGPELPPPPTFSLVQAGDKVVCLVLDVSSKMAEADRLLRLQQAAEFYLMQIVEIHTFVGIASFNSKGEIRAQLHRINNDDDRKLLVSYLPATVSAEAETSICSGLKKGFEVVEKLDGKAHGSVMILVTSGDDEHVGNCLLTVHSSGSTIHTIALGSSAVENLEELSHLTGGLKFFVPDKSNSNSMIDAFSRISSGTGDIFQQHIQLESTGENVQPHHQLKNTVTVDNSVGNDTAFLVTWQSSGPPEIVLSDPNGRKYYTGDFITNLTLQTARLRIPGTAKPGLWTYTLNNTHHSLQALKVTVTSHASSSAMPPATVEAFVERDSTHFPHPMMIYANVRKGFYPILNATVTATIEPETGDPVTLQLFDDGAVGRSQEEQKWGFSRMSSGGSFTVLGVPAGPHPDVFPPCKIIDLEAAKVEEEVTLSWTAPGEDFDQGQANSYEIRMSKILKNIQDDFNNAILVNTSKLTPRQAGTKETFTFSPRLFTNGPEHQPKGETQESNRIYVAIRAIDRNSLKSAVSNIAQASLFIPPNSTPALARDRLILKGVLTAMGLIGIICLTIVVTHFLHLLEGALSNSLIQLNNNGYEGIVIAIDPNVPEDETLIQQIKDMVTQASPYLFEATEKRFYFKNIAILIPEKWKTKPEYVRPKLETYKNADVLVAEPNPPGNDEPYTEQMGNCGEKGERIYFTPDFLAGKKLPQYGPQGRAFVHEWAHLRWGVFNEYNNDQKFYLSKGKNKAVICSAAITGKNLVNKCQGGSCASKPCRLDKVTGLFEKECEFIPDSSQTEKASIMFSQSIDSVVQFCTEKNHNKEAPNLQNQRCNLRSTWEVIRDSEDFKKTTPMTTQPPQPTFSLLQIGQRIVCLVLDKSGSMATGGRLNRLNQAGKLFLLQTVEQGSWVGMVTFDSAAHVQSALIQINGGTERDLLTRKLPTVASGGTSICSGLRSAFTVIRRKYTTDGSEIVLLTDGEDNTINVCFNEVKQSGAVIHTVALGPSAAQELEELSKMTGGLQMYASDQAQNNGLIDAFGALSSGNGANSQRSIQLESKGLTLQNSQWMNGTVIVDSTVGNDTLFLVTWTTQPPQILLWDPSGKRQDGFVVDTTTKMAYLQVAGTAKVGIWNYSLQANSQTLTLTVTSRASSATLPPVTVTSKVNKDTGKFPSPMVVYAKIHQGNLPILRATVTALIESVNGKTVTLELLDNGAGADATKNDGIYSRYFTSYDTNGRYSIKVWALGGVNTAGQKVVPQQNGAMYIPGWFENGEIKWNPPRPEINKDDLQGKQVCFSRTSSGGSFVASNVPNAPIPDLFPPCQITDLKAKIQGDSLINLTWTAPGDDYDHGTAHKYIIRISANILDLRDKFNDSLQVNTNDLIPKEANSEEVFVFKPENITFENGTDLFIAIQAVDKVNLKSEISNIAQVSLFIPPQTPPETPSPSLPYPDINVNSTIPGIRILKIMWKWLGELQLSVALG</sequence>
<evidence type="ECO:0000256" key="4">
    <source>
        <dbReference type="ARBA" id="ARBA00022448"/>
    </source>
</evidence>
<evidence type="ECO:0000256" key="23">
    <source>
        <dbReference type="ARBA" id="ARBA00023214"/>
    </source>
</evidence>
<evidence type="ECO:0000256" key="22">
    <source>
        <dbReference type="ARBA" id="ARBA00023180"/>
    </source>
</evidence>
<dbReference type="GO" id="GO:0008237">
    <property type="term" value="F:metallopeptidase activity"/>
    <property type="evidence" value="ECO:0007669"/>
    <property type="project" value="UniProtKB-KW"/>
</dbReference>
<keyword evidence="22" id="KW-0325">Glycoprotein</keyword>
<keyword evidence="11 28" id="KW-0732">Signal</keyword>
<dbReference type="NCBIfam" id="TIGR00868">
    <property type="entry name" value="hCaCC"/>
    <property type="match status" value="1"/>
</dbReference>
<dbReference type="InterPro" id="IPR036465">
    <property type="entry name" value="vWFA_dom_sf"/>
</dbReference>
<evidence type="ECO:0000256" key="27">
    <source>
        <dbReference type="ARBA" id="ARBA00070888"/>
    </source>
</evidence>
<dbReference type="Pfam" id="PF00092">
    <property type="entry name" value="VWA"/>
    <property type="match status" value="1"/>
</dbReference>
<evidence type="ECO:0000256" key="10">
    <source>
        <dbReference type="ARBA" id="ARBA00022723"/>
    </source>
</evidence>
<keyword evidence="10" id="KW-0479">Metal-binding</keyword>
<feature type="signal peptide" evidence="28">
    <location>
        <begin position="1"/>
        <end position="32"/>
    </location>
</feature>
<keyword evidence="15" id="KW-0106">Calcium</keyword>
<keyword evidence="5" id="KW-1003">Cell membrane</keyword>
<keyword evidence="9" id="KW-0812">Transmembrane</keyword>
<dbReference type="GO" id="GO:0007155">
    <property type="term" value="P:cell adhesion"/>
    <property type="evidence" value="ECO:0007669"/>
    <property type="project" value="UniProtKB-KW"/>
</dbReference>
<evidence type="ECO:0000256" key="24">
    <source>
        <dbReference type="ARBA" id="ARBA00041120"/>
    </source>
</evidence>
<dbReference type="GO" id="GO:0009925">
    <property type="term" value="C:basal plasma membrane"/>
    <property type="evidence" value="ECO:0007669"/>
    <property type="project" value="UniProtKB-SubCell"/>
</dbReference>
<organism evidence="30 31">
    <name type="scientific">Diceros bicornis minor</name>
    <name type="common">South-central black rhinoceros</name>
    <dbReference type="NCBI Taxonomy" id="77932"/>
    <lineage>
        <taxon>Eukaryota</taxon>
        <taxon>Metazoa</taxon>
        <taxon>Chordata</taxon>
        <taxon>Craniata</taxon>
        <taxon>Vertebrata</taxon>
        <taxon>Euteleostomi</taxon>
        <taxon>Mammalia</taxon>
        <taxon>Eutheria</taxon>
        <taxon>Laurasiatheria</taxon>
        <taxon>Perissodactyla</taxon>
        <taxon>Rhinocerotidae</taxon>
        <taxon>Diceros</taxon>
    </lineage>
</organism>
<evidence type="ECO:0000256" key="3">
    <source>
        <dbReference type="ARBA" id="ARBA00006398"/>
    </source>
</evidence>
<dbReference type="PANTHER" id="PTHR10579">
    <property type="entry name" value="CALCIUM-ACTIVATED CHLORIDE CHANNEL REGULATOR"/>
    <property type="match status" value="1"/>
</dbReference>
<evidence type="ECO:0000256" key="5">
    <source>
        <dbReference type="ARBA" id="ARBA00022475"/>
    </source>
</evidence>
<dbReference type="InterPro" id="IPR013642">
    <property type="entry name" value="CLCA_N"/>
</dbReference>
<dbReference type="InterPro" id="IPR002035">
    <property type="entry name" value="VWF_A"/>
</dbReference>
<evidence type="ECO:0000313" key="30">
    <source>
        <dbReference type="EMBL" id="KAF5923592.1"/>
    </source>
</evidence>
<name>A0A7J7F6B8_DICBM</name>
<dbReference type="CDD" id="cd00198">
    <property type="entry name" value="vWFA"/>
    <property type="match status" value="2"/>
</dbReference>
<keyword evidence="21" id="KW-0472">Membrane</keyword>
<dbReference type="FunFam" id="3.40.50.410:FF:000059">
    <property type="entry name" value="Calcium-activated chloride channel regulator 2"/>
    <property type="match status" value="1"/>
</dbReference>
<comment type="caution">
    <text evidence="30">The sequence shown here is derived from an EMBL/GenBank/DDBJ whole genome shotgun (WGS) entry which is preliminary data.</text>
</comment>
<keyword evidence="7" id="KW-0109">Calcium transport</keyword>
<keyword evidence="23" id="KW-0868">Chloride</keyword>
<gene>
    <name evidence="30" type="ORF">HPG69_010987</name>
</gene>
<proteinExistence type="inferred from homology"/>
<keyword evidence="13" id="KW-0068">Autocatalytic cleavage</keyword>
<keyword evidence="20" id="KW-0406">Ion transport</keyword>
<keyword evidence="17" id="KW-0965">Cell junction</keyword>
<comment type="subcellular location">
    <subcellularLocation>
        <location evidence="26">Basal cell membrane</location>
        <topology evidence="26">Single-pass type I membrane protein</topology>
    </subcellularLocation>
    <subcellularLocation>
        <location evidence="2">Cell junction</location>
    </subcellularLocation>
    <subcellularLocation>
        <location evidence="1">Secreted</location>
        <location evidence="1">Extracellular space</location>
    </subcellularLocation>
</comment>
<feature type="chain" id="PRO_5029602765" description="Calcium-activated chloride channel regulator 1" evidence="28">
    <location>
        <begin position="33"/>
        <end position="1758"/>
    </location>
</feature>
<keyword evidence="19" id="KW-0482">Metalloprotease</keyword>
<dbReference type="GO" id="GO:0005576">
    <property type="term" value="C:extracellular region"/>
    <property type="evidence" value="ECO:0007669"/>
    <property type="project" value="UniProtKB-SubCell"/>
</dbReference>
<evidence type="ECO:0000256" key="1">
    <source>
        <dbReference type="ARBA" id="ARBA00004239"/>
    </source>
</evidence>
<evidence type="ECO:0000256" key="28">
    <source>
        <dbReference type="SAM" id="SignalP"/>
    </source>
</evidence>
<keyword evidence="16" id="KW-0130">Cell adhesion</keyword>
<evidence type="ECO:0000256" key="9">
    <source>
        <dbReference type="ARBA" id="ARBA00022692"/>
    </source>
</evidence>
<evidence type="ECO:0000256" key="8">
    <source>
        <dbReference type="ARBA" id="ARBA00022670"/>
    </source>
</evidence>
<evidence type="ECO:0000256" key="14">
    <source>
        <dbReference type="ARBA" id="ARBA00022833"/>
    </source>
</evidence>
<evidence type="ECO:0000256" key="16">
    <source>
        <dbReference type="ARBA" id="ARBA00022889"/>
    </source>
</evidence>
<dbReference type="GO" id="GO:0006508">
    <property type="term" value="P:proteolysis"/>
    <property type="evidence" value="ECO:0007669"/>
    <property type="project" value="UniProtKB-KW"/>
</dbReference>
<protein>
    <recommendedName>
        <fullName evidence="24">Calcium-activated chloride channel regulator 1</fullName>
    </recommendedName>
    <alternativeName>
        <fullName evidence="27">Calcium-activated chloride channel regulator 2</fullName>
    </alternativeName>
</protein>
<evidence type="ECO:0000256" key="11">
    <source>
        <dbReference type="ARBA" id="ARBA00022729"/>
    </source>
</evidence>
<evidence type="ECO:0000259" key="29">
    <source>
        <dbReference type="PROSITE" id="PS50234"/>
    </source>
</evidence>
<dbReference type="PANTHER" id="PTHR10579:SF52">
    <property type="entry name" value="CALCIUM-ACTIVATED CHLORIDE CHANNEL REGULATOR 1"/>
    <property type="match status" value="1"/>
</dbReference>
<dbReference type="Gene3D" id="3.40.50.410">
    <property type="entry name" value="von Willebrand factor, type A domain"/>
    <property type="match status" value="2"/>
</dbReference>
<keyword evidence="31" id="KW-1185">Reference proteome</keyword>
<keyword evidence="8" id="KW-0645">Protease</keyword>
<evidence type="ECO:0000256" key="20">
    <source>
        <dbReference type="ARBA" id="ARBA00023065"/>
    </source>
</evidence>
<dbReference type="FunFam" id="3.40.50.410:FF:000034">
    <property type="entry name" value="calcium-activated chloride channel regulator 1"/>
    <property type="match status" value="1"/>
</dbReference>
<dbReference type="PROSITE" id="PS50234">
    <property type="entry name" value="VWFA"/>
    <property type="match status" value="2"/>
</dbReference>
<evidence type="ECO:0000256" key="13">
    <source>
        <dbReference type="ARBA" id="ARBA00022813"/>
    </source>
</evidence>